<comment type="caution">
    <text evidence="10">The sequence shown here is derived from an EMBL/GenBank/DDBJ whole genome shotgun (WGS) entry which is preliminary data.</text>
</comment>
<feature type="domain" description="ABC transporter substrate-binding protein PnrA-like" evidence="9">
    <location>
        <begin position="98"/>
        <end position="408"/>
    </location>
</feature>
<dbReference type="PANTHER" id="PTHR34296:SF2">
    <property type="entry name" value="ABC TRANSPORTER GUANOSINE-BINDING PROTEIN NUPN"/>
    <property type="match status" value="1"/>
</dbReference>
<evidence type="ECO:0000256" key="8">
    <source>
        <dbReference type="SAM" id="Phobius"/>
    </source>
</evidence>
<dbReference type="PANTHER" id="PTHR34296">
    <property type="entry name" value="TRANSCRIPTIONAL ACTIVATOR PROTEIN MED"/>
    <property type="match status" value="1"/>
</dbReference>
<comment type="subcellular location">
    <subcellularLocation>
        <location evidence="1">Cell membrane</location>
        <topology evidence="1">Lipid-anchor</topology>
    </subcellularLocation>
</comment>
<dbReference type="Pfam" id="PF02608">
    <property type="entry name" value="Bmp"/>
    <property type="match status" value="1"/>
</dbReference>
<dbReference type="InterPro" id="IPR050957">
    <property type="entry name" value="BMP_lipoprotein"/>
</dbReference>
<keyword evidence="5 8" id="KW-0472">Membrane</keyword>
<feature type="transmembrane region" description="Helical" evidence="8">
    <location>
        <begin position="31"/>
        <end position="48"/>
    </location>
</feature>
<gene>
    <name evidence="10" type="ORF">GCM10008908_26960</name>
</gene>
<feature type="region of interest" description="Disordered" evidence="7">
    <location>
        <begin position="79"/>
        <end position="113"/>
    </location>
</feature>
<dbReference type="Proteomes" id="UP001501047">
    <property type="component" value="Unassembled WGS sequence"/>
</dbReference>
<evidence type="ECO:0000256" key="4">
    <source>
        <dbReference type="ARBA" id="ARBA00022729"/>
    </source>
</evidence>
<evidence type="ECO:0000256" key="2">
    <source>
        <dbReference type="ARBA" id="ARBA00008610"/>
    </source>
</evidence>
<dbReference type="Gene3D" id="3.40.50.2300">
    <property type="match status" value="2"/>
</dbReference>
<dbReference type="EMBL" id="BAAACI010000006">
    <property type="protein sequence ID" value="GAA0775415.1"/>
    <property type="molecule type" value="Genomic_DNA"/>
</dbReference>
<feature type="transmembrane region" description="Helical" evidence="8">
    <location>
        <begin position="55"/>
        <end position="76"/>
    </location>
</feature>
<evidence type="ECO:0000256" key="1">
    <source>
        <dbReference type="ARBA" id="ARBA00004193"/>
    </source>
</evidence>
<dbReference type="InterPro" id="IPR003760">
    <property type="entry name" value="PnrA-like"/>
</dbReference>
<evidence type="ECO:0000313" key="10">
    <source>
        <dbReference type="EMBL" id="GAA0775415.1"/>
    </source>
</evidence>
<sequence length="416" mass="44456">MVYSAYKYMKLNSIAYRIMHDKNFLLGYNTYYNKTFIYLYYLFISGGFKMKMKKIVALMATVAMSASLLVGCAGGGNDDKGTASEGKDTPKTEVSVGLSTDEGGLNDKSFNQSADEGVKRAEKEFGVKYTPIEAQKKEDYEPNLQSLIDGGSDLTLAIGFQLADAVKAVAANNPDSKLCIIDSEVKDASNVMSITFKEEEGSFLMGVIAGLTTKTNKVGFIGGKDFDTINKFEAGFAAGVKAVNPEAAAGLISADGKNPGTTVKYADSFADTNKGKELATSLYGAGCDVIYHAAGGCGIGLFQATKELKEAGKEVWAIGVDMDQAVSLPEFKDVILSSMMKRVDNATYDATKAVIDGTFKAGHVELGISEGGVGMAETTKDNTAPDVIKKAEEFEAQIKEGKIKVPATRQEVIDFK</sequence>
<comment type="similarity">
    <text evidence="2">Belongs to the BMP lipoprotein family.</text>
</comment>
<evidence type="ECO:0000256" key="6">
    <source>
        <dbReference type="ARBA" id="ARBA00023288"/>
    </source>
</evidence>
<evidence type="ECO:0000256" key="7">
    <source>
        <dbReference type="SAM" id="MobiDB-lite"/>
    </source>
</evidence>
<dbReference type="CDD" id="cd06354">
    <property type="entry name" value="PBP1_PrnA-like"/>
    <property type="match status" value="1"/>
</dbReference>
<keyword evidence="11" id="KW-1185">Reference proteome</keyword>
<proteinExistence type="inferred from homology"/>
<organism evidence="10 11">
    <name type="scientific">Clostridium subterminale</name>
    <dbReference type="NCBI Taxonomy" id="1550"/>
    <lineage>
        <taxon>Bacteria</taxon>
        <taxon>Bacillati</taxon>
        <taxon>Bacillota</taxon>
        <taxon>Clostridia</taxon>
        <taxon>Eubacteriales</taxon>
        <taxon>Clostridiaceae</taxon>
        <taxon>Clostridium</taxon>
    </lineage>
</organism>
<evidence type="ECO:0000256" key="5">
    <source>
        <dbReference type="ARBA" id="ARBA00023136"/>
    </source>
</evidence>
<feature type="compositionally biased region" description="Basic and acidic residues" evidence="7">
    <location>
        <begin position="79"/>
        <end position="91"/>
    </location>
</feature>
<evidence type="ECO:0000259" key="9">
    <source>
        <dbReference type="Pfam" id="PF02608"/>
    </source>
</evidence>
<keyword evidence="8" id="KW-0812">Transmembrane</keyword>
<reference evidence="10 11" key="1">
    <citation type="journal article" date="2019" name="Int. J. Syst. Evol. Microbiol.">
        <title>The Global Catalogue of Microorganisms (GCM) 10K type strain sequencing project: providing services to taxonomists for standard genome sequencing and annotation.</title>
        <authorList>
            <consortium name="The Broad Institute Genomics Platform"/>
            <consortium name="The Broad Institute Genome Sequencing Center for Infectious Disease"/>
            <person name="Wu L."/>
            <person name="Ma J."/>
        </authorList>
    </citation>
    <scope>NUCLEOTIDE SEQUENCE [LARGE SCALE GENOMIC DNA]</scope>
    <source>
        <strain evidence="10 11">JCM 1417</strain>
    </source>
</reference>
<accession>A0ABN1KTB4</accession>
<dbReference type="SUPFAM" id="SSF53822">
    <property type="entry name" value="Periplasmic binding protein-like I"/>
    <property type="match status" value="1"/>
</dbReference>
<keyword evidence="4" id="KW-0732">Signal</keyword>
<name>A0ABN1KTB4_CLOSU</name>
<evidence type="ECO:0000256" key="3">
    <source>
        <dbReference type="ARBA" id="ARBA00022475"/>
    </source>
</evidence>
<keyword evidence="6" id="KW-0449">Lipoprotein</keyword>
<keyword evidence="8" id="KW-1133">Transmembrane helix</keyword>
<protein>
    <submittedName>
        <fullName evidence="10">BMP family ABC transporter substrate-binding protein</fullName>
    </submittedName>
</protein>
<keyword evidence="3" id="KW-1003">Cell membrane</keyword>
<evidence type="ECO:0000313" key="11">
    <source>
        <dbReference type="Proteomes" id="UP001501047"/>
    </source>
</evidence>
<dbReference type="InterPro" id="IPR028082">
    <property type="entry name" value="Peripla_BP_I"/>
</dbReference>